<dbReference type="InterPro" id="IPR045055">
    <property type="entry name" value="DNA2/NAM7-like"/>
</dbReference>
<comment type="caution">
    <text evidence="3">The sequence shown here is derived from an EMBL/GenBank/DDBJ whole genome shotgun (WGS) entry which is preliminary data.</text>
</comment>
<dbReference type="Pfam" id="PF13087">
    <property type="entry name" value="AAA_12"/>
    <property type="match status" value="1"/>
</dbReference>
<keyword evidence="4" id="KW-1185">Reference proteome</keyword>
<protein>
    <recommendedName>
        <fullName evidence="2">DNA2/NAM7 helicase-like C-terminal domain-containing protein</fullName>
    </recommendedName>
</protein>
<dbReference type="Gene3D" id="3.40.50.300">
    <property type="entry name" value="P-loop containing nucleotide triphosphate hydrolases"/>
    <property type="match status" value="1"/>
</dbReference>
<dbReference type="PANTHER" id="PTHR10887">
    <property type="entry name" value="DNA2/NAM7 HELICASE FAMILY"/>
    <property type="match status" value="1"/>
</dbReference>
<gene>
    <name evidence="3" type="ORF">GOMPHAMPRED_006943</name>
</gene>
<feature type="region of interest" description="Disordered" evidence="1">
    <location>
        <begin position="513"/>
        <end position="540"/>
    </location>
</feature>
<feature type="region of interest" description="Disordered" evidence="1">
    <location>
        <begin position="737"/>
        <end position="767"/>
    </location>
</feature>
<proteinExistence type="predicted"/>
<dbReference type="InterPro" id="IPR041679">
    <property type="entry name" value="DNA2/NAM7-like_C"/>
</dbReference>
<feature type="compositionally biased region" description="Basic and acidic residues" evidence="1">
    <location>
        <begin position="584"/>
        <end position="596"/>
    </location>
</feature>
<dbReference type="PANTHER" id="PTHR10887:SF495">
    <property type="entry name" value="HELICASE SENATAXIN ISOFORM X1-RELATED"/>
    <property type="match status" value="1"/>
</dbReference>
<feature type="compositionally biased region" description="Acidic residues" evidence="1">
    <location>
        <begin position="574"/>
        <end position="583"/>
    </location>
</feature>
<dbReference type="AlphaFoldDB" id="A0A8H3I9I8"/>
<feature type="domain" description="DNA2/NAM7 helicase-like C-terminal" evidence="2">
    <location>
        <begin position="137"/>
        <end position="316"/>
    </location>
</feature>
<evidence type="ECO:0000313" key="4">
    <source>
        <dbReference type="Proteomes" id="UP000664169"/>
    </source>
</evidence>
<feature type="region of interest" description="Disordered" evidence="1">
    <location>
        <begin position="571"/>
        <end position="596"/>
    </location>
</feature>
<reference evidence="3" key="1">
    <citation type="submission" date="2021-03" db="EMBL/GenBank/DDBJ databases">
        <authorList>
            <person name="Tagirdzhanova G."/>
        </authorList>
    </citation>
    <scope>NUCLEOTIDE SEQUENCE</scope>
</reference>
<dbReference type="OrthoDB" id="6513042at2759"/>
<evidence type="ECO:0000259" key="2">
    <source>
        <dbReference type="Pfam" id="PF13087"/>
    </source>
</evidence>
<dbReference type="InterPro" id="IPR027417">
    <property type="entry name" value="P-loop_NTPase"/>
</dbReference>
<dbReference type="EMBL" id="CAJPDQ010000005">
    <property type="protein sequence ID" value="CAF9910073.1"/>
    <property type="molecule type" value="Genomic_DNA"/>
</dbReference>
<evidence type="ECO:0000313" key="3">
    <source>
        <dbReference type="EMBL" id="CAF9910073.1"/>
    </source>
</evidence>
<name>A0A8H3I9I8_9LECA</name>
<accession>A0A8H3I9I8</accession>
<organism evidence="3 4">
    <name type="scientific">Gomphillus americanus</name>
    <dbReference type="NCBI Taxonomy" id="1940652"/>
    <lineage>
        <taxon>Eukaryota</taxon>
        <taxon>Fungi</taxon>
        <taxon>Dikarya</taxon>
        <taxon>Ascomycota</taxon>
        <taxon>Pezizomycotina</taxon>
        <taxon>Lecanoromycetes</taxon>
        <taxon>OSLEUM clade</taxon>
        <taxon>Ostropomycetidae</taxon>
        <taxon>Ostropales</taxon>
        <taxon>Graphidaceae</taxon>
        <taxon>Gomphilloideae</taxon>
        <taxon>Gomphillus</taxon>
    </lineage>
</organism>
<sequence length="767" mass="85628">MNPDLIAQLKAKTADMLDGVQAMSDKDQHKHFLHALCVRRRKGGPSPDQHKAMNLYTGEALKDTLAQRDVGVVVATNFSLSDPILQTFNTSAIIFTEAQQSMAHFPEANYIFSGDNKQEALFDIDLYANLAGEILHTSLIDWQLAAGKEHLKLLLGYRQEASKFAVTSELIYQGELKAAPKMTARPISDILRSFNSLHLKLGKVVPIAMINCEGTEEQKIEHTKSVCNPREADFAIHLAVKLIENTSVALFQKAIDRQSTLKGAIVSTVHGYLSAKNEIVIHSGVCTESHGFTKKPGHQAVVITRARLGYLLICNATKLQLVRDRNETWDAIKKALVERRDWSLETPLQYSKVFRSELDISKALYDTAAPRIEERKVAAPKRDLLKKVYGKAIEKESIPPIFDKILLAASKTRGQEIAQNVDFGGGQERFTAYLSPISTTNGRRLSRLIRLCYSWLLTKIGDAIKAHIVTLLNANDFVRKVHDSKEGKFISKGCSYVPWHELLDNLFARAGASPPPPIVDTSEGKQQEIKNTGTLDRSLRKRKRPDRLGCSTLEDSLDDSEASLNDIGDHEYQYESEEDENEIDSERGSEDVAAHEESDAIHAIRISHGLGIVSTPFESSVYKQLRRRLMQLNPSEQEKIPQEEIQRCIYLSLDPSHVYSLHNLDESDILNRGLRLLLHQRVNIERERLRLTPHINYWALLTASVAVIDQKLKANAQDIKTASKNVLCSSNVDTTSDKVDGDVTMGEDGIPAKGHANDNVGGQEART</sequence>
<evidence type="ECO:0000256" key="1">
    <source>
        <dbReference type="SAM" id="MobiDB-lite"/>
    </source>
</evidence>
<dbReference type="Proteomes" id="UP000664169">
    <property type="component" value="Unassembled WGS sequence"/>
</dbReference>